<dbReference type="Gramene" id="OE9A042889T1">
    <property type="protein sequence ID" value="OE9A042889C1"/>
    <property type="gene ID" value="OE9A042889"/>
</dbReference>
<protein>
    <submittedName>
        <fullName evidence="2">Transcription factor MYB41-like</fullName>
    </submittedName>
</protein>
<evidence type="ECO:0000256" key="1">
    <source>
        <dbReference type="SAM" id="MobiDB-lite"/>
    </source>
</evidence>
<evidence type="ECO:0000313" key="3">
    <source>
        <dbReference type="Proteomes" id="UP000594638"/>
    </source>
</evidence>
<evidence type="ECO:0000313" key="2">
    <source>
        <dbReference type="EMBL" id="CAA2980645.1"/>
    </source>
</evidence>
<organism evidence="2 3">
    <name type="scientific">Olea europaea subsp. europaea</name>
    <dbReference type="NCBI Taxonomy" id="158383"/>
    <lineage>
        <taxon>Eukaryota</taxon>
        <taxon>Viridiplantae</taxon>
        <taxon>Streptophyta</taxon>
        <taxon>Embryophyta</taxon>
        <taxon>Tracheophyta</taxon>
        <taxon>Spermatophyta</taxon>
        <taxon>Magnoliopsida</taxon>
        <taxon>eudicotyledons</taxon>
        <taxon>Gunneridae</taxon>
        <taxon>Pentapetalae</taxon>
        <taxon>asterids</taxon>
        <taxon>lamiids</taxon>
        <taxon>Lamiales</taxon>
        <taxon>Oleaceae</taxon>
        <taxon>Oleeae</taxon>
        <taxon>Olea</taxon>
    </lineage>
</organism>
<dbReference type="Proteomes" id="UP000594638">
    <property type="component" value="Unassembled WGS sequence"/>
</dbReference>
<dbReference type="EMBL" id="CACTIH010003650">
    <property type="protein sequence ID" value="CAA2980645.1"/>
    <property type="molecule type" value="Genomic_DNA"/>
</dbReference>
<keyword evidence="3" id="KW-1185">Reference proteome</keyword>
<feature type="region of interest" description="Disordered" evidence="1">
    <location>
        <begin position="91"/>
        <end position="114"/>
    </location>
</feature>
<comment type="caution">
    <text evidence="2">The sequence shown here is derived from an EMBL/GenBank/DDBJ whole genome shotgun (WGS) entry which is preliminary data.</text>
</comment>
<accession>A0A8S0RLC3</accession>
<name>A0A8S0RLC3_OLEEU</name>
<feature type="compositionally biased region" description="Low complexity" evidence="1">
    <location>
        <begin position="92"/>
        <end position="107"/>
    </location>
</feature>
<reference evidence="2 3" key="1">
    <citation type="submission" date="2019-12" db="EMBL/GenBank/DDBJ databases">
        <authorList>
            <person name="Alioto T."/>
            <person name="Alioto T."/>
            <person name="Gomez Garrido J."/>
        </authorList>
    </citation>
    <scope>NUCLEOTIDE SEQUENCE [LARGE SCALE GENOMIC DNA]</scope>
</reference>
<proteinExistence type="predicted"/>
<sequence length="139" mass="15749">MFITAIKANLILRSRSVTAMQKPFSFKPAMESLSGKTFQNNPTTTFESVPFMENFYNGDSYQMQKDLSENIRFQSSNSGSNNSHKFGFDSILSTPLSSPNPRNSSSTYVNGNTEDERESYCSNLLKFEIPESLDFDDFM</sequence>
<gene>
    <name evidence="2" type="ORF">OLEA9_A042889</name>
</gene>
<dbReference type="OrthoDB" id="2143914at2759"/>
<dbReference type="AlphaFoldDB" id="A0A8S0RLC3"/>